<organism evidence="2 3">
    <name type="scientific">Thioalbus denitrificans</name>
    <dbReference type="NCBI Taxonomy" id="547122"/>
    <lineage>
        <taxon>Bacteria</taxon>
        <taxon>Pseudomonadati</taxon>
        <taxon>Pseudomonadota</taxon>
        <taxon>Gammaproteobacteria</taxon>
        <taxon>Chromatiales</taxon>
        <taxon>Ectothiorhodospiraceae</taxon>
        <taxon>Thioalbus</taxon>
    </lineage>
</organism>
<dbReference type="Pfam" id="PF13649">
    <property type="entry name" value="Methyltransf_25"/>
    <property type="match status" value="1"/>
</dbReference>
<evidence type="ECO:0000259" key="1">
    <source>
        <dbReference type="Pfam" id="PF13649"/>
    </source>
</evidence>
<keyword evidence="3" id="KW-1185">Reference proteome</keyword>
<evidence type="ECO:0000313" key="2">
    <source>
        <dbReference type="EMBL" id="RCX33340.1"/>
    </source>
</evidence>
<gene>
    <name evidence="2" type="ORF">DFQ59_101641</name>
</gene>
<dbReference type="SUPFAM" id="SSF53335">
    <property type="entry name" value="S-adenosyl-L-methionine-dependent methyltransferases"/>
    <property type="match status" value="1"/>
</dbReference>
<dbReference type="Gene3D" id="3.40.50.150">
    <property type="entry name" value="Vaccinia Virus protein VP39"/>
    <property type="match status" value="1"/>
</dbReference>
<feature type="domain" description="Methyltransferase" evidence="1">
    <location>
        <begin position="45"/>
        <end position="133"/>
    </location>
</feature>
<comment type="caution">
    <text evidence="2">The sequence shown here is derived from an EMBL/GenBank/DDBJ whole genome shotgun (WGS) entry which is preliminary data.</text>
</comment>
<accession>A0A369CGY4</accession>
<dbReference type="PANTHER" id="PTHR12843">
    <property type="entry name" value="PROTEIN-LYSINE N-METHYLTRANSFERASE METTL10"/>
    <property type="match status" value="1"/>
</dbReference>
<dbReference type="InterPro" id="IPR029063">
    <property type="entry name" value="SAM-dependent_MTases_sf"/>
</dbReference>
<dbReference type="Proteomes" id="UP000252707">
    <property type="component" value="Unassembled WGS sequence"/>
</dbReference>
<dbReference type="OrthoDB" id="9788660at2"/>
<protein>
    <recommendedName>
        <fullName evidence="1">Methyltransferase domain-containing protein</fullName>
    </recommendedName>
</protein>
<dbReference type="InterPro" id="IPR041698">
    <property type="entry name" value="Methyltransf_25"/>
</dbReference>
<dbReference type="EMBL" id="QPJY01000001">
    <property type="protein sequence ID" value="RCX33340.1"/>
    <property type="molecule type" value="Genomic_DNA"/>
</dbReference>
<dbReference type="PANTHER" id="PTHR12843:SF5">
    <property type="entry name" value="EEF1A LYSINE METHYLTRANSFERASE 2"/>
    <property type="match status" value="1"/>
</dbReference>
<dbReference type="RefSeq" id="WP_114278189.1">
    <property type="nucleotide sequence ID" value="NZ_QPJY01000001.1"/>
</dbReference>
<name>A0A369CGY4_9GAMM</name>
<evidence type="ECO:0000313" key="3">
    <source>
        <dbReference type="Proteomes" id="UP000252707"/>
    </source>
</evidence>
<proteinExistence type="predicted"/>
<reference evidence="2 3" key="1">
    <citation type="submission" date="2018-07" db="EMBL/GenBank/DDBJ databases">
        <title>Genomic Encyclopedia of Type Strains, Phase IV (KMG-IV): sequencing the most valuable type-strain genomes for metagenomic binning, comparative biology and taxonomic classification.</title>
        <authorList>
            <person name="Goeker M."/>
        </authorList>
    </citation>
    <scope>NUCLEOTIDE SEQUENCE [LARGE SCALE GENOMIC DNA]</scope>
    <source>
        <strain evidence="2 3">DSM 26407</strain>
    </source>
</reference>
<dbReference type="AlphaFoldDB" id="A0A369CGY4"/>
<sequence length="203" mass="22120">MAGREHWEEVYTAKAEDQVSWFQERPTCSLELIRATGLGPAERLVDVGGGASRLVDALLEEGYRDITVVDIAGTALAQARARLGARAAAVAWRAADVLAGGLGGPFALWHDRAVFHFLTAAEQRARYREVLEAEVPPGGQVIIATFAHDGPERCSGLPVARYTPEELAAELGPGCELLETRAERHRTPAGALQSFIFCRFRRR</sequence>